<accession>A0A2P8A908</accession>
<dbReference type="SUPFAM" id="SSF52172">
    <property type="entry name" value="CheY-like"/>
    <property type="match status" value="1"/>
</dbReference>
<dbReference type="PROSITE" id="PS50110">
    <property type="entry name" value="RESPONSE_REGULATORY"/>
    <property type="match status" value="1"/>
</dbReference>
<dbReference type="InterPro" id="IPR005467">
    <property type="entry name" value="His_kinase_dom"/>
</dbReference>
<evidence type="ECO:0000256" key="5">
    <source>
        <dbReference type="ARBA" id="ARBA00022777"/>
    </source>
</evidence>
<evidence type="ECO:0000259" key="8">
    <source>
        <dbReference type="PROSITE" id="PS50109"/>
    </source>
</evidence>
<dbReference type="FunFam" id="3.30.450.40:FF:000083">
    <property type="entry name" value="Sensor histidine kinase/response regulator, putative (AFU_orthologue AFUA_4G00660)"/>
    <property type="match status" value="1"/>
</dbReference>
<dbReference type="GO" id="GO:0009927">
    <property type="term" value="F:histidine phosphotransfer kinase activity"/>
    <property type="evidence" value="ECO:0007669"/>
    <property type="project" value="TreeGrafter"/>
</dbReference>
<dbReference type="InterPro" id="IPR004358">
    <property type="entry name" value="Sig_transdc_His_kin-like_C"/>
</dbReference>
<comment type="catalytic activity">
    <reaction evidence="1">
        <text>ATP + protein L-histidine = ADP + protein N-phospho-L-histidine.</text>
        <dbReference type="EC" id="2.7.13.3"/>
    </reaction>
</comment>
<dbReference type="STRING" id="40998.A0A2P8A908"/>
<dbReference type="OrthoDB" id="303614at2759"/>
<proteinExistence type="predicted"/>
<dbReference type="InterPro" id="IPR011006">
    <property type="entry name" value="CheY-like_superfamily"/>
</dbReference>
<comment type="caution">
    <text evidence="10">The sequence shown here is derived from an EMBL/GenBank/DDBJ whole genome shotgun (WGS) entry which is preliminary data.</text>
</comment>
<organism evidence="10 11">
    <name type="scientific">Elsinoe australis</name>
    <dbReference type="NCBI Taxonomy" id="40998"/>
    <lineage>
        <taxon>Eukaryota</taxon>
        <taxon>Fungi</taxon>
        <taxon>Dikarya</taxon>
        <taxon>Ascomycota</taxon>
        <taxon>Pezizomycotina</taxon>
        <taxon>Dothideomycetes</taxon>
        <taxon>Dothideomycetidae</taxon>
        <taxon>Myriangiales</taxon>
        <taxon>Elsinoaceae</taxon>
        <taxon>Elsinoe</taxon>
    </lineage>
</organism>
<dbReference type="EC" id="2.7.13.3" evidence="2"/>
<feature type="region of interest" description="Disordered" evidence="7">
    <location>
        <begin position="385"/>
        <end position="410"/>
    </location>
</feature>
<dbReference type="SUPFAM" id="SSF55781">
    <property type="entry name" value="GAF domain-like"/>
    <property type="match status" value="1"/>
</dbReference>
<gene>
    <name evidence="10" type="ORF">B9Z65_6574</name>
</gene>
<reference evidence="10 11" key="1">
    <citation type="submission" date="2017-05" db="EMBL/GenBank/DDBJ databases">
        <title>Draft genome sequence of Elsinoe australis.</title>
        <authorList>
            <person name="Cheng Q."/>
        </authorList>
    </citation>
    <scope>NUCLEOTIDE SEQUENCE [LARGE SCALE GENOMIC DNA]</scope>
    <source>
        <strain evidence="10 11">NL1</strain>
    </source>
</reference>
<dbReference type="Gene3D" id="3.40.50.2300">
    <property type="match status" value="1"/>
</dbReference>
<feature type="modified residue" description="4-aspartylphosphate" evidence="6">
    <location>
        <position position="1165"/>
    </location>
</feature>
<feature type="compositionally biased region" description="Polar residues" evidence="7">
    <location>
        <begin position="326"/>
        <end position="335"/>
    </location>
</feature>
<evidence type="ECO:0000256" key="4">
    <source>
        <dbReference type="ARBA" id="ARBA00022679"/>
    </source>
</evidence>
<name>A0A2P8A908_9PEZI</name>
<dbReference type="InterPro" id="IPR001789">
    <property type="entry name" value="Sig_transdc_resp-reg_receiver"/>
</dbReference>
<dbReference type="SMART" id="SM00387">
    <property type="entry name" value="HATPase_c"/>
    <property type="match status" value="1"/>
</dbReference>
<dbReference type="InterPro" id="IPR003661">
    <property type="entry name" value="HisK_dim/P_dom"/>
</dbReference>
<evidence type="ECO:0000256" key="6">
    <source>
        <dbReference type="PROSITE-ProRule" id="PRU00169"/>
    </source>
</evidence>
<dbReference type="InterPro" id="IPR003594">
    <property type="entry name" value="HATPase_dom"/>
</dbReference>
<evidence type="ECO:0000256" key="3">
    <source>
        <dbReference type="ARBA" id="ARBA00022553"/>
    </source>
</evidence>
<evidence type="ECO:0000259" key="9">
    <source>
        <dbReference type="PROSITE" id="PS50110"/>
    </source>
</evidence>
<dbReference type="Proteomes" id="UP000243723">
    <property type="component" value="Unassembled WGS sequence"/>
</dbReference>
<feature type="compositionally biased region" description="Polar residues" evidence="7">
    <location>
        <begin position="394"/>
        <end position="410"/>
    </location>
</feature>
<dbReference type="SUPFAM" id="SSF55874">
    <property type="entry name" value="ATPase domain of HSP90 chaperone/DNA topoisomerase II/histidine kinase"/>
    <property type="match status" value="1"/>
</dbReference>
<sequence>MVYAGQTAVTPGDHYDSQREREFYRYYDPIRALSDSGPRWTDLYDEVATRQHRPKSCPDLSLTAFCQLGALRLGTKRCMLFFFDRSNAYVLAEATRTLSLHDHDVHENGDALWLGFTIIPRGLSVCEHTVNMPVPDEQADEVSGEKNLIHVIEDLRGNTTFCDRPYVSDGPKARFYAGVPIITPSGLRIGAYCVLDDKPREGLNESDTKFMLEMAKTVMTHLETVRERAEFGRGTRMLKGLRFFVQDATVRRTEDSATVTAPSADDHFEERFRNKSDHSITFSDPEIDGKSVTITQATPIIPSSVDNDMDEETTKSQISPPRAAPIQTSSLSPHPSQGPGCIDFKRATGGDVDSVFNNAAELIREAMDAEGCVFLNVADESHESARLAKPLHQRTPSDQSAGATDTGSECSDVNATQRLAVKGCSLLGQSRRADPLDDRSTVGSLSPSTLRRLLRRHPRGKIWNFNSEGEVLSSDQLTDTHVKQPSGLGINENAGRRRRKNKHSPAEDAAELQAIFPQVRSLCLVGMWDLRTQRWRAGFFVWSRSPVRVFSVRGELSYVVAFGEVIMAEVMSLEAKREEKKRSDFVESISHELRSPLHGILGSIDVLNQDRPDLQDSTDLRQIESCTLTMLDLVEHLLGYAEYKRRSKTRQSIEENKSYAESDSSQQEWPTERPMSMDLSPGISIARATEELCDVLFHSHNCEPVESPREKLDMALDIALVPEYMIKAGAGDWKRLCGNIIGNAIKFTDRGHVSVSLRLSKRRKRSLAVLVVSDTGCGMSEGFIADGLFRAFRQEDGLKVGMGLGMTLANKIVRGMGGRIQVQSQPNRGSSFRITVPLEGFVPDTETLPEARPLGTVKVCIGDPDLPDGFVESPGRTEVARAVKATCDRLGSELVPIKDAQVIVLFDDEFTRMANEETTSHDLKTKPLLVLCRDARDIQQLRETGVALAQPHIEYLPQPYGPKRLTDAIRSCVSRCLQSDPNVAPDPLRTKRKNSRFDPDILNPSLAAMRLSPRTPYFSDFEKENQNTRVGASEELDQPAPRASPERQQRLPIGPRVDTVTDAKAEVAPPVEMSLTTDVPVTTTSEGTLPITSTSLSVLTGTSKALSLLLVDDNPVNLRLLVTYADKKSHPRLTATNGKEAVDVYSTVALGPTATVPKPDVILLDINMPVMDGFEAARNIRAFENTYDVAPVKIIALTGLGSEEARKEAMQSGIDLFLTKPVRLKELAAILETVKPAVSG</sequence>
<dbReference type="Pfam" id="PF02518">
    <property type="entry name" value="HATPase_c"/>
    <property type="match status" value="1"/>
</dbReference>
<keyword evidence="11" id="KW-1185">Reference proteome</keyword>
<evidence type="ECO:0000256" key="7">
    <source>
        <dbReference type="SAM" id="MobiDB-lite"/>
    </source>
</evidence>
<feature type="domain" description="Histidine kinase" evidence="8">
    <location>
        <begin position="588"/>
        <end position="840"/>
    </location>
</feature>
<dbReference type="AlphaFoldDB" id="A0A2P8A908"/>
<feature type="region of interest" description="Disordered" evidence="7">
    <location>
        <begin position="651"/>
        <end position="676"/>
    </location>
</feature>
<dbReference type="SUPFAM" id="SSF47384">
    <property type="entry name" value="Homodimeric domain of signal transducing histidine kinase"/>
    <property type="match status" value="1"/>
</dbReference>
<evidence type="ECO:0000313" key="11">
    <source>
        <dbReference type="Proteomes" id="UP000243723"/>
    </source>
</evidence>
<dbReference type="PRINTS" id="PR00344">
    <property type="entry name" value="BCTRLSENSOR"/>
</dbReference>
<dbReference type="EMBL" id="NHZQ01000060">
    <property type="protein sequence ID" value="PSK56950.1"/>
    <property type="molecule type" value="Genomic_DNA"/>
</dbReference>
<dbReference type="GO" id="GO:0000155">
    <property type="term" value="F:phosphorelay sensor kinase activity"/>
    <property type="evidence" value="ECO:0007669"/>
    <property type="project" value="InterPro"/>
</dbReference>
<dbReference type="Pfam" id="PF00072">
    <property type="entry name" value="Response_reg"/>
    <property type="match status" value="1"/>
</dbReference>
<keyword evidence="3 6" id="KW-0597">Phosphoprotein</keyword>
<feature type="region of interest" description="Disordered" evidence="7">
    <location>
        <begin position="980"/>
        <end position="1001"/>
    </location>
</feature>
<feature type="region of interest" description="Disordered" evidence="7">
    <location>
        <begin position="1026"/>
        <end position="1050"/>
    </location>
</feature>
<feature type="domain" description="Response regulatory" evidence="9">
    <location>
        <begin position="1107"/>
        <end position="1235"/>
    </location>
</feature>
<dbReference type="SMART" id="SM00388">
    <property type="entry name" value="HisKA"/>
    <property type="match status" value="1"/>
</dbReference>
<dbReference type="CDD" id="cd17546">
    <property type="entry name" value="REC_hyHK_CKI1_RcsC-like"/>
    <property type="match status" value="1"/>
</dbReference>
<evidence type="ECO:0000313" key="10">
    <source>
        <dbReference type="EMBL" id="PSK56950.1"/>
    </source>
</evidence>
<dbReference type="InterPro" id="IPR036890">
    <property type="entry name" value="HATPase_C_sf"/>
</dbReference>
<protein>
    <recommendedName>
        <fullName evidence="2">histidine kinase</fullName>
        <ecNumber evidence="2">2.7.13.3</ecNumber>
    </recommendedName>
</protein>
<keyword evidence="4" id="KW-0808">Transferase</keyword>
<dbReference type="Pfam" id="PF00512">
    <property type="entry name" value="HisKA"/>
    <property type="match status" value="1"/>
</dbReference>
<evidence type="ECO:0000256" key="2">
    <source>
        <dbReference type="ARBA" id="ARBA00012438"/>
    </source>
</evidence>
<dbReference type="InterPro" id="IPR036097">
    <property type="entry name" value="HisK_dim/P_sf"/>
</dbReference>
<evidence type="ECO:0000256" key="1">
    <source>
        <dbReference type="ARBA" id="ARBA00000085"/>
    </source>
</evidence>
<dbReference type="CDD" id="cd00082">
    <property type="entry name" value="HisKA"/>
    <property type="match status" value="1"/>
</dbReference>
<dbReference type="PROSITE" id="PS50109">
    <property type="entry name" value="HIS_KIN"/>
    <property type="match status" value="1"/>
</dbReference>
<dbReference type="Gene3D" id="1.10.287.130">
    <property type="match status" value="1"/>
</dbReference>
<dbReference type="PANTHER" id="PTHR43047">
    <property type="entry name" value="TWO-COMPONENT HISTIDINE PROTEIN KINASE"/>
    <property type="match status" value="1"/>
</dbReference>
<feature type="region of interest" description="Disordered" evidence="7">
    <location>
        <begin position="302"/>
        <end position="345"/>
    </location>
</feature>
<keyword evidence="5" id="KW-0418">Kinase</keyword>
<dbReference type="Gene3D" id="3.30.565.10">
    <property type="entry name" value="Histidine kinase-like ATPase, C-terminal domain"/>
    <property type="match status" value="1"/>
</dbReference>
<dbReference type="GO" id="GO:0005886">
    <property type="term" value="C:plasma membrane"/>
    <property type="evidence" value="ECO:0007669"/>
    <property type="project" value="TreeGrafter"/>
</dbReference>
<feature type="compositionally biased region" description="Basic and acidic residues" evidence="7">
    <location>
        <begin position="651"/>
        <end position="660"/>
    </location>
</feature>
<feature type="region of interest" description="Disordered" evidence="7">
    <location>
        <begin position="485"/>
        <end position="506"/>
    </location>
</feature>
<dbReference type="SMART" id="SM00448">
    <property type="entry name" value="REC"/>
    <property type="match status" value="1"/>
</dbReference>
<dbReference type="PANTHER" id="PTHR43047:SF72">
    <property type="entry name" value="OSMOSENSING HISTIDINE PROTEIN KINASE SLN1"/>
    <property type="match status" value="1"/>
</dbReference>